<dbReference type="InterPro" id="IPR001867">
    <property type="entry name" value="OmpR/PhoB-type_DNA-bd"/>
</dbReference>
<reference evidence="8" key="1">
    <citation type="journal article" date="2014" name="Int. J. Syst. Evol. Microbiol.">
        <title>Complete genome sequence of Corynebacterium casei LMG S-19264T (=DSM 44701T), isolated from a smear-ripened cheese.</title>
        <authorList>
            <consortium name="US DOE Joint Genome Institute (JGI-PGF)"/>
            <person name="Walter F."/>
            <person name="Albersmeier A."/>
            <person name="Kalinowski J."/>
            <person name="Ruckert C."/>
        </authorList>
    </citation>
    <scope>NUCLEOTIDE SEQUENCE</scope>
    <source>
        <strain evidence="8">CGMCC 4.7201</strain>
    </source>
</reference>
<dbReference type="PANTHER" id="PTHR35807:SF1">
    <property type="entry name" value="TRANSCRIPTIONAL REGULATOR REDD"/>
    <property type="match status" value="1"/>
</dbReference>
<dbReference type="InterPro" id="IPR011990">
    <property type="entry name" value="TPR-like_helical_dom_sf"/>
</dbReference>
<keyword evidence="5" id="KW-0804">Transcription</keyword>
<dbReference type="InterPro" id="IPR051677">
    <property type="entry name" value="AfsR-DnrI-RedD_regulator"/>
</dbReference>
<protein>
    <recommendedName>
        <fullName evidence="7">OmpR/PhoB-type domain-containing protein</fullName>
    </recommendedName>
</protein>
<dbReference type="InterPro" id="IPR005158">
    <property type="entry name" value="BTAD"/>
</dbReference>
<dbReference type="SMART" id="SM01043">
    <property type="entry name" value="BTAD"/>
    <property type="match status" value="1"/>
</dbReference>
<keyword evidence="9" id="KW-1185">Reference proteome</keyword>
<feature type="DNA-binding region" description="OmpR/PhoB-type" evidence="6">
    <location>
        <begin position="32"/>
        <end position="135"/>
    </location>
</feature>
<dbReference type="GO" id="GO:0006355">
    <property type="term" value="P:regulation of DNA-templated transcription"/>
    <property type="evidence" value="ECO:0007669"/>
    <property type="project" value="InterPro"/>
</dbReference>
<evidence type="ECO:0000313" key="8">
    <source>
        <dbReference type="EMBL" id="GGO97260.1"/>
    </source>
</evidence>
<name>A0A917ZXA6_9ACTN</name>
<evidence type="ECO:0000259" key="7">
    <source>
        <dbReference type="PROSITE" id="PS51755"/>
    </source>
</evidence>
<keyword evidence="2" id="KW-0902">Two-component regulatory system</keyword>
<evidence type="ECO:0000256" key="6">
    <source>
        <dbReference type="PROSITE-ProRule" id="PRU01091"/>
    </source>
</evidence>
<evidence type="ECO:0000256" key="4">
    <source>
        <dbReference type="ARBA" id="ARBA00023125"/>
    </source>
</evidence>
<dbReference type="AlphaFoldDB" id="A0A917ZXA6"/>
<dbReference type="GO" id="GO:0000160">
    <property type="term" value="P:phosphorelay signal transduction system"/>
    <property type="evidence" value="ECO:0007669"/>
    <property type="project" value="UniProtKB-KW"/>
</dbReference>
<comment type="caution">
    <text evidence="8">The sequence shown here is derived from an EMBL/GenBank/DDBJ whole genome shotgun (WGS) entry which is preliminary data.</text>
</comment>
<evidence type="ECO:0000313" key="9">
    <source>
        <dbReference type="Proteomes" id="UP000641932"/>
    </source>
</evidence>
<dbReference type="PROSITE" id="PS51755">
    <property type="entry name" value="OMPR_PHOB"/>
    <property type="match status" value="1"/>
</dbReference>
<keyword evidence="4 6" id="KW-0238">DNA-binding</keyword>
<dbReference type="InterPro" id="IPR036388">
    <property type="entry name" value="WH-like_DNA-bd_sf"/>
</dbReference>
<evidence type="ECO:0000256" key="2">
    <source>
        <dbReference type="ARBA" id="ARBA00023012"/>
    </source>
</evidence>
<dbReference type="Pfam" id="PF03704">
    <property type="entry name" value="BTAD"/>
    <property type="match status" value="1"/>
</dbReference>
<dbReference type="Pfam" id="PF00486">
    <property type="entry name" value="Trans_reg_C"/>
    <property type="match status" value="1"/>
</dbReference>
<dbReference type="CDD" id="cd15831">
    <property type="entry name" value="BTAD"/>
    <property type="match status" value="1"/>
</dbReference>
<dbReference type="Gene3D" id="1.10.10.10">
    <property type="entry name" value="Winged helix-like DNA-binding domain superfamily/Winged helix DNA-binding domain"/>
    <property type="match status" value="1"/>
</dbReference>
<gene>
    <name evidence="8" type="ORF">GCM10012280_58690</name>
</gene>
<evidence type="ECO:0000256" key="5">
    <source>
        <dbReference type="ARBA" id="ARBA00023163"/>
    </source>
</evidence>
<accession>A0A917ZXA6</accession>
<dbReference type="InterPro" id="IPR016032">
    <property type="entry name" value="Sig_transdc_resp-reg_C-effctor"/>
</dbReference>
<sequence length="313" mass="34055">MRHHHHSGQQCACDPPEALRIAARRGGPPGAERPPAVPPFRLLGPLEVVDDRGEVITPSAQKIRQCLALLLLNANRVTPSASLMEELWAGSPPPSDLTTLRTYVYHLRKTLLRVCRPGQGEVTLTTRTPGYLLRIDPRLLDVTLFEDHLARGRSALESGDLPRASGILAAGGRLWTGPALVDVGWGTALEAQAARLEELRMTALALRIEADLKLGRHHELVAELRWLVACHPLNEWLYGRLMEALSRSGRRGEALAVYRKLRSVLADQLGLEPSAELSSLQQAILGCPPPPAAEGRQIGALAQVAVGSRLSRP</sequence>
<comment type="similarity">
    <text evidence="1">Belongs to the AfsR/DnrI/RedD regulatory family.</text>
</comment>
<dbReference type="PANTHER" id="PTHR35807">
    <property type="entry name" value="TRANSCRIPTIONAL REGULATOR REDD-RELATED"/>
    <property type="match status" value="1"/>
</dbReference>
<dbReference type="Gene3D" id="1.25.40.10">
    <property type="entry name" value="Tetratricopeptide repeat domain"/>
    <property type="match status" value="1"/>
</dbReference>
<organism evidence="8 9">
    <name type="scientific">Wenjunlia tyrosinilytica</name>
    <dbReference type="NCBI Taxonomy" id="1544741"/>
    <lineage>
        <taxon>Bacteria</taxon>
        <taxon>Bacillati</taxon>
        <taxon>Actinomycetota</taxon>
        <taxon>Actinomycetes</taxon>
        <taxon>Kitasatosporales</taxon>
        <taxon>Streptomycetaceae</taxon>
        <taxon>Wenjunlia</taxon>
    </lineage>
</organism>
<feature type="domain" description="OmpR/PhoB-type" evidence="7">
    <location>
        <begin position="32"/>
        <end position="135"/>
    </location>
</feature>
<dbReference type="Proteomes" id="UP000641932">
    <property type="component" value="Unassembled WGS sequence"/>
</dbReference>
<reference evidence="8" key="2">
    <citation type="submission" date="2020-09" db="EMBL/GenBank/DDBJ databases">
        <authorList>
            <person name="Sun Q."/>
            <person name="Zhou Y."/>
        </authorList>
    </citation>
    <scope>NUCLEOTIDE SEQUENCE</scope>
    <source>
        <strain evidence="8">CGMCC 4.7201</strain>
    </source>
</reference>
<dbReference type="EMBL" id="BMMS01000032">
    <property type="protein sequence ID" value="GGO97260.1"/>
    <property type="molecule type" value="Genomic_DNA"/>
</dbReference>
<evidence type="ECO:0000256" key="1">
    <source>
        <dbReference type="ARBA" id="ARBA00005820"/>
    </source>
</evidence>
<dbReference type="SUPFAM" id="SSF46894">
    <property type="entry name" value="C-terminal effector domain of the bipartite response regulators"/>
    <property type="match status" value="1"/>
</dbReference>
<dbReference type="GO" id="GO:0003677">
    <property type="term" value="F:DNA binding"/>
    <property type="evidence" value="ECO:0007669"/>
    <property type="project" value="UniProtKB-UniRule"/>
</dbReference>
<dbReference type="SMART" id="SM00862">
    <property type="entry name" value="Trans_reg_C"/>
    <property type="match status" value="1"/>
</dbReference>
<keyword evidence="3" id="KW-0805">Transcription regulation</keyword>
<evidence type="ECO:0000256" key="3">
    <source>
        <dbReference type="ARBA" id="ARBA00023015"/>
    </source>
</evidence>
<dbReference type="SUPFAM" id="SSF48452">
    <property type="entry name" value="TPR-like"/>
    <property type="match status" value="1"/>
</dbReference>
<proteinExistence type="inferred from homology"/>